<accession>A0ABU6MEK3</accession>
<reference evidence="1 2" key="1">
    <citation type="submission" date="2023-03" db="EMBL/GenBank/DDBJ databases">
        <title>Bacillus Genome Sequencing.</title>
        <authorList>
            <person name="Dunlap C."/>
        </authorList>
    </citation>
    <scope>NUCLEOTIDE SEQUENCE [LARGE SCALE GENOMIC DNA]</scope>
    <source>
        <strain evidence="1 2">B-23453</strain>
    </source>
</reference>
<evidence type="ECO:0000313" key="1">
    <source>
        <dbReference type="EMBL" id="MED1203074.1"/>
    </source>
</evidence>
<comment type="caution">
    <text evidence="1">The sequence shown here is derived from an EMBL/GenBank/DDBJ whole genome shotgun (WGS) entry which is preliminary data.</text>
</comment>
<evidence type="ECO:0000313" key="2">
    <source>
        <dbReference type="Proteomes" id="UP001341444"/>
    </source>
</evidence>
<dbReference type="RefSeq" id="WP_260525555.1">
    <property type="nucleotide sequence ID" value="NZ_JARMAB010000009.1"/>
</dbReference>
<sequence length="43" mass="5038">MLPTKEELEKNLLDKMTNQDIAKIYKITFLILAKNPLFNDMVV</sequence>
<keyword evidence="2" id="KW-1185">Reference proteome</keyword>
<protein>
    <submittedName>
        <fullName evidence="1">Uncharacterized protein</fullName>
    </submittedName>
</protein>
<gene>
    <name evidence="1" type="ORF">P4T90_08190</name>
</gene>
<name>A0ABU6MEK3_9BACI</name>
<proteinExistence type="predicted"/>
<dbReference type="EMBL" id="JARMAB010000009">
    <property type="protein sequence ID" value="MED1203074.1"/>
    <property type="molecule type" value="Genomic_DNA"/>
</dbReference>
<organism evidence="1 2">
    <name type="scientific">Heyndrickxia acidicola</name>
    <dbReference type="NCBI Taxonomy" id="209389"/>
    <lineage>
        <taxon>Bacteria</taxon>
        <taxon>Bacillati</taxon>
        <taxon>Bacillota</taxon>
        <taxon>Bacilli</taxon>
        <taxon>Bacillales</taxon>
        <taxon>Bacillaceae</taxon>
        <taxon>Heyndrickxia</taxon>
    </lineage>
</organism>
<dbReference type="Proteomes" id="UP001341444">
    <property type="component" value="Unassembled WGS sequence"/>
</dbReference>